<gene>
    <name evidence="1" type="ORF">CEXT_589811</name>
</gene>
<accession>A0AAV4P1A5</accession>
<name>A0AAV4P1A5_CAEEX</name>
<dbReference type="AlphaFoldDB" id="A0AAV4P1A5"/>
<sequence>MVLKHLAFVPKPWAAKGFPSKLNIRRSSTLWVIGGIFLHCLFHSNGEPSLERKRKVELKKGWTQRKKGYFTTSIEF</sequence>
<reference evidence="1 2" key="1">
    <citation type="submission" date="2021-06" db="EMBL/GenBank/DDBJ databases">
        <title>Caerostris extrusa draft genome.</title>
        <authorList>
            <person name="Kono N."/>
            <person name="Arakawa K."/>
        </authorList>
    </citation>
    <scope>NUCLEOTIDE SEQUENCE [LARGE SCALE GENOMIC DNA]</scope>
</reference>
<dbReference type="EMBL" id="BPLR01021446">
    <property type="protein sequence ID" value="GIX89699.1"/>
    <property type="molecule type" value="Genomic_DNA"/>
</dbReference>
<evidence type="ECO:0000313" key="2">
    <source>
        <dbReference type="Proteomes" id="UP001054945"/>
    </source>
</evidence>
<proteinExistence type="predicted"/>
<protein>
    <submittedName>
        <fullName evidence="1">Uncharacterized protein</fullName>
    </submittedName>
</protein>
<organism evidence="1 2">
    <name type="scientific">Caerostris extrusa</name>
    <name type="common">Bark spider</name>
    <name type="synonym">Caerostris bankana</name>
    <dbReference type="NCBI Taxonomy" id="172846"/>
    <lineage>
        <taxon>Eukaryota</taxon>
        <taxon>Metazoa</taxon>
        <taxon>Ecdysozoa</taxon>
        <taxon>Arthropoda</taxon>
        <taxon>Chelicerata</taxon>
        <taxon>Arachnida</taxon>
        <taxon>Araneae</taxon>
        <taxon>Araneomorphae</taxon>
        <taxon>Entelegynae</taxon>
        <taxon>Araneoidea</taxon>
        <taxon>Araneidae</taxon>
        <taxon>Caerostris</taxon>
    </lineage>
</organism>
<keyword evidence="2" id="KW-1185">Reference proteome</keyword>
<comment type="caution">
    <text evidence="1">The sequence shown here is derived from an EMBL/GenBank/DDBJ whole genome shotgun (WGS) entry which is preliminary data.</text>
</comment>
<evidence type="ECO:0000313" key="1">
    <source>
        <dbReference type="EMBL" id="GIX89699.1"/>
    </source>
</evidence>
<dbReference type="Proteomes" id="UP001054945">
    <property type="component" value="Unassembled WGS sequence"/>
</dbReference>